<organism evidence="5 6">
    <name type="scientific">Ditylenchus destructor</name>
    <dbReference type="NCBI Taxonomy" id="166010"/>
    <lineage>
        <taxon>Eukaryota</taxon>
        <taxon>Metazoa</taxon>
        <taxon>Ecdysozoa</taxon>
        <taxon>Nematoda</taxon>
        <taxon>Chromadorea</taxon>
        <taxon>Rhabditida</taxon>
        <taxon>Tylenchina</taxon>
        <taxon>Tylenchomorpha</taxon>
        <taxon>Sphaerularioidea</taxon>
        <taxon>Anguinidae</taxon>
        <taxon>Anguininae</taxon>
        <taxon>Ditylenchus</taxon>
    </lineage>
</organism>
<dbReference type="AlphaFoldDB" id="A0AAD4NGG1"/>
<dbReference type="InterPro" id="IPR038286">
    <property type="entry name" value="IPK_sf"/>
</dbReference>
<evidence type="ECO:0000256" key="2">
    <source>
        <dbReference type="ARBA" id="ARBA00022679"/>
    </source>
</evidence>
<dbReference type="SUPFAM" id="SSF56104">
    <property type="entry name" value="SAICAR synthase-like"/>
    <property type="match status" value="1"/>
</dbReference>
<keyword evidence="2 4" id="KW-0808">Transferase</keyword>
<dbReference type="PANTHER" id="PTHR12400:SF21">
    <property type="entry name" value="KINASE"/>
    <property type="match status" value="1"/>
</dbReference>
<evidence type="ECO:0000313" key="5">
    <source>
        <dbReference type="EMBL" id="KAI1727997.1"/>
    </source>
</evidence>
<name>A0AAD4NGG1_9BILA</name>
<dbReference type="EC" id="2.7.-.-" evidence="4"/>
<dbReference type="GO" id="GO:0005737">
    <property type="term" value="C:cytoplasm"/>
    <property type="evidence" value="ECO:0007669"/>
    <property type="project" value="TreeGrafter"/>
</dbReference>
<dbReference type="InterPro" id="IPR005522">
    <property type="entry name" value="IPK"/>
</dbReference>
<evidence type="ECO:0000256" key="4">
    <source>
        <dbReference type="RuleBase" id="RU363090"/>
    </source>
</evidence>
<evidence type="ECO:0000313" key="6">
    <source>
        <dbReference type="Proteomes" id="UP001201812"/>
    </source>
</evidence>
<comment type="similarity">
    <text evidence="1 4">Belongs to the inositol phosphokinase (IPK) family.</text>
</comment>
<gene>
    <name evidence="5" type="ORF">DdX_00146</name>
</gene>
<dbReference type="Proteomes" id="UP001201812">
    <property type="component" value="Unassembled WGS sequence"/>
</dbReference>
<dbReference type="GO" id="GO:0005634">
    <property type="term" value="C:nucleus"/>
    <property type="evidence" value="ECO:0007669"/>
    <property type="project" value="TreeGrafter"/>
</dbReference>
<dbReference type="GO" id="GO:0046854">
    <property type="term" value="P:phosphatidylinositol phosphate biosynthetic process"/>
    <property type="evidence" value="ECO:0007669"/>
    <property type="project" value="TreeGrafter"/>
</dbReference>
<dbReference type="GO" id="GO:0000828">
    <property type="term" value="F:inositol hexakisphosphate kinase activity"/>
    <property type="evidence" value="ECO:0007669"/>
    <property type="project" value="TreeGrafter"/>
</dbReference>
<sequence length="600" mass="67380">MVRKKFVMTNQLLDVNGNEIFGHPLHSSSPHLKPFKHQVGGHGCIFSVDSKHICKEFLETEASFYAEMPEELRPLTADCCYDAELAYDEDTGEHIFYVTRSIPFSSRTQHHCSSNVSSTSGYPLVQLADTVEVFRDVSSGMANPVNPWAFHCQLKSTKIRKEAKAPKRFLMFENLAAKYKHPCIVDFKLGTRQYGDNVSDKKKWSHIFKCASTTSKDLGLRICGLQYYDDNSKMYLCVDKYAGRSLNKAGMAEMLAKMLNDCNGKIRKDICEIVLHEVNKMRDLIAGIDGLRLFGASLLIVFEGFQKDQSVENKEVEARLIDFAHATCSSPSEKNSYSGPDDGCLLGLENLANLISNISGINKKCTNQIMATAYVRMNHPEEGQLARRVRDKRFSHHHHSAPHIRVAQRGLTADQPRQRKVKRRPVNFISTDGTTSGDDGEEIQYTCEQEVQSKLDQLLKKSEQLASDLEADCEDNNSTDVDTVSVSGSIKHKNGMQTSPALGGHQACGGSAYSDSDMSIAAQDEREKLLSAKDNMPKFIKSCASKLHLLSDNVIAEFKDVRSTTITVFFFDDKFCVVIFQCPFIFILSKLTDFHREEPW</sequence>
<accession>A0AAD4NGG1</accession>
<comment type="caution">
    <text evidence="5">The sequence shown here is derived from an EMBL/GenBank/DDBJ whole genome shotgun (WGS) entry which is preliminary data.</text>
</comment>
<dbReference type="Gene3D" id="3.30.470.160">
    <property type="entry name" value="Inositol polyphosphate kinase"/>
    <property type="match status" value="1"/>
</dbReference>
<keyword evidence="3 4" id="KW-0418">Kinase</keyword>
<protein>
    <recommendedName>
        <fullName evidence="4">Kinase</fullName>
        <ecNumber evidence="4">2.7.-.-</ecNumber>
    </recommendedName>
</protein>
<reference evidence="5" key="1">
    <citation type="submission" date="2022-01" db="EMBL/GenBank/DDBJ databases">
        <title>Genome Sequence Resource for Two Populations of Ditylenchus destructor, the Migratory Endoparasitic Phytonematode.</title>
        <authorList>
            <person name="Zhang H."/>
            <person name="Lin R."/>
            <person name="Xie B."/>
        </authorList>
    </citation>
    <scope>NUCLEOTIDE SEQUENCE</scope>
    <source>
        <strain evidence="5">BazhouSP</strain>
    </source>
</reference>
<evidence type="ECO:0000256" key="3">
    <source>
        <dbReference type="ARBA" id="ARBA00022777"/>
    </source>
</evidence>
<proteinExistence type="inferred from homology"/>
<keyword evidence="6" id="KW-1185">Reference proteome</keyword>
<dbReference type="EMBL" id="JAKKPZ010000001">
    <property type="protein sequence ID" value="KAI1727997.1"/>
    <property type="molecule type" value="Genomic_DNA"/>
</dbReference>
<dbReference type="GO" id="GO:0032958">
    <property type="term" value="P:inositol phosphate biosynthetic process"/>
    <property type="evidence" value="ECO:0007669"/>
    <property type="project" value="InterPro"/>
</dbReference>
<evidence type="ECO:0000256" key="1">
    <source>
        <dbReference type="ARBA" id="ARBA00007374"/>
    </source>
</evidence>
<dbReference type="Pfam" id="PF03770">
    <property type="entry name" value="IPK"/>
    <property type="match status" value="1"/>
</dbReference>
<dbReference type="PANTHER" id="PTHR12400">
    <property type="entry name" value="INOSITOL POLYPHOSPHATE KINASE"/>
    <property type="match status" value="1"/>
</dbReference>